<dbReference type="EMBL" id="SMLA01000034">
    <property type="protein sequence ID" value="TDD85667.1"/>
    <property type="molecule type" value="Genomic_DNA"/>
</dbReference>
<name>A0A4V2YWJ5_9PSEU</name>
<gene>
    <name evidence="2" type="ORF">E1202_20490</name>
</gene>
<accession>A0A4V2YWJ5</accession>
<evidence type="ECO:0000256" key="1">
    <source>
        <dbReference type="SAM" id="Phobius"/>
    </source>
</evidence>
<sequence>MGVFVPVGALSSFEPSDGARYYVSLGIAMIVLMLFGIAVLKAIGARRKRREEIGHLLER</sequence>
<organism evidence="2 3">
    <name type="scientific">Saccharopolyspora karakumensis</name>
    <dbReference type="NCBI Taxonomy" id="2530386"/>
    <lineage>
        <taxon>Bacteria</taxon>
        <taxon>Bacillati</taxon>
        <taxon>Actinomycetota</taxon>
        <taxon>Actinomycetes</taxon>
        <taxon>Pseudonocardiales</taxon>
        <taxon>Pseudonocardiaceae</taxon>
        <taxon>Saccharopolyspora</taxon>
    </lineage>
</organism>
<feature type="transmembrane region" description="Helical" evidence="1">
    <location>
        <begin position="20"/>
        <end position="40"/>
    </location>
</feature>
<keyword evidence="3" id="KW-1185">Reference proteome</keyword>
<protein>
    <submittedName>
        <fullName evidence="2">Uncharacterized protein</fullName>
    </submittedName>
</protein>
<keyword evidence="1" id="KW-1133">Transmembrane helix</keyword>
<keyword evidence="1" id="KW-0472">Membrane</keyword>
<proteinExistence type="predicted"/>
<dbReference type="Proteomes" id="UP000294723">
    <property type="component" value="Unassembled WGS sequence"/>
</dbReference>
<comment type="caution">
    <text evidence="2">The sequence shown here is derived from an EMBL/GenBank/DDBJ whole genome shotgun (WGS) entry which is preliminary data.</text>
</comment>
<evidence type="ECO:0000313" key="2">
    <source>
        <dbReference type="EMBL" id="TDD85667.1"/>
    </source>
</evidence>
<keyword evidence="1" id="KW-0812">Transmembrane</keyword>
<reference evidence="2 3" key="1">
    <citation type="submission" date="2019-03" db="EMBL/GenBank/DDBJ databases">
        <title>Draft genome sequences of novel Actinobacteria.</title>
        <authorList>
            <person name="Sahin N."/>
            <person name="Ay H."/>
            <person name="Saygin H."/>
        </authorList>
    </citation>
    <scope>NUCLEOTIDE SEQUENCE [LARGE SCALE GENOMIC DNA]</scope>
    <source>
        <strain evidence="2 3">5K548</strain>
    </source>
</reference>
<evidence type="ECO:0000313" key="3">
    <source>
        <dbReference type="Proteomes" id="UP000294723"/>
    </source>
</evidence>
<dbReference type="AlphaFoldDB" id="A0A4V2YWJ5"/>